<dbReference type="SUPFAM" id="SSF46785">
    <property type="entry name" value="Winged helix' DNA-binding domain"/>
    <property type="match status" value="1"/>
</dbReference>
<reference evidence="6 7" key="1">
    <citation type="submission" date="2020-07" db="EMBL/GenBank/DDBJ databases">
        <title>Sequencing the genomes of 1000 actinobacteria strains.</title>
        <authorList>
            <person name="Klenk H.-P."/>
        </authorList>
    </citation>
    <scope>NUCLEOTIDE SEQUENCE [LARGE SCALE GENOMIC DNA]</scope>
    <source>
        <strain evidence="6 7">DSM 29531</strain>
    </source>
</reference>
<evidence type="ECO:0000313" key="6">
    <source>
        <dbReference type="EMBL" id="NYJ74664.1"/>
    </source>
</evidence>
<dbReference type="Pfam" id="PF03466">
    <property type="entry name" value="LysR_substrate"/>
    <property type="match status" value="1"/>
</dbReference>
<sequence>MTLPDMPSLRLLVDVARLGSIGAAGRAAGMSQQAASERLRTVEANVGVTLLRRSPGGSTLTDAGALLVEWATRLLDVADEIDQGISTLRADRDRELSVVASMTVAEYLLPAWLVRLRQRQDTTVTLRATNSENVVQAVRAGEADLGFVEDSVSHSGLASLVVAHDELVVVAHPDDVWCRRRRAVDASILARRGLTAREPGSGTRRVLEAALRAAGLAPSVPAVELTTTAAVRSSVLAGSPPAVLSHLAVEADLSAGRLRAVPVDDLDLRRDLTAVWQGSARPPAGPVRDLLAIARAG</sequence>
<evidence type="ECO:0000313" key="7">
    <source>
        <dbReference type="Proteomes" id="UP000571817"/>
    </source>
</evidence>
<keyword evidence="3" id="KW-0238">DNA-binding</keyword>
<evidence type="ECO:0000256" key="3">
    <source>
        <dbReference type="ARBA" id="ARBA00023125"/>
    </source>
</evidence>
<protein>
    <submittedName>
        <fullName evidence="6">Molybdate transport repressor ModE-like protein</fullName>
    </submittedName>
</protein>
<gene>
    <name evidence="6" type="ORF">HNR15_001627</name>
</gene>
<dbReference type="SUPFAM" id="SSF53850">
    <property type="entry name" value="Periplasmic binding protein-like II"/>
    <property type="match status" value="1"/>
</dbReference>
<evidence type="ECO:0000259" key="5">
    <source>
        <dbReference type="PROSITE" id="PS50931"/>
    </source>
</evidence>
<dbReference type="InterPro" id="IPR000847">
    <property type="entry name" value="LysR_HTH_N"/>
</dbReference>
<dbReference type="PANTHER" id="PTHR30126">
    <property type="entry name" value="HTH-TYPE TRANSCRIPTIONAL REGULATOR"/>
    <property type="match status" value="1"/>
</dbReference>
<keyword evidence="2" id="KW-0805">Transcription regulation</keyword>
<evidence type="ECO:0000256" key="4">
    <source>
        <dbReference type="ARBA" id="ARBA00023163"/>
    </source>
</evidence>
<accession>A0A853DHZ3</accession>
<comment type="similarity">
    <text evidence="1">Belongs to the LysR transcriptional regulatory family.</text>
</comment>
<proteinExistence type="inferred from homology"/>
<dbReference type="EMBL" id="JACCFW010000001">
    <property type="protein sequence ID" value="NYJ74664.1"/>
    <property type="molecule type" value="Genomic_DNA"/>
</dbReference>
<dbReference type="GO" id="GO:0000976">
    <property type="term" value="F:transcription cis-regulatory region binding"/>
    <property type="evidence" value="ECO:0007669"/>
    <property type="project" value="TreeGrafter"/>
</dbReference>
<dbReference type="PROSITE" id="PS50931">
    <property type="entry name" value="HTH_LYSR"/>
    <property type="match status" value="1"/>
</dbReference>
<feature type="domain" description="HTH lysR-type" evidence="5">
    <location>
        <begin position="4"/>
        <end position="61"/>
    </location>
</feature>
<evidence type="ECO:0000256" key="1">
    <source>
        <dbReference type="ARBA" id="ARBA00009437"/>
    </source>
</evidence>
<dbReference type="Gene3D" id="1.10.10.10">
    <property type="entry name" value="Winged helix-like DNA-binding domain superfamily/Winged helix DNA-binding domain"/>
    <property type="match status" value="1"/>
</dbReference>
<keyword evidence="4" id="KW-0804">Transcription</keyword>
<dbReference type="InterPro" id="IPR036388">
    <property type="entry name" value="WH-like_DNA-bd_sf"/>
</dbReference>
<dbReference type="GO" id="GO:0003700">
    <property type="term" value="F:DNA-binding transcription factor activity"/>
    <property type="evidence" value="ECO:0007669"/>
    <property type="project" value="InterPro"/>
</dbReference>
<dbReference type="RefSeq" id="WP_343048470.1">
    <property type="nucleotide sequence ID" value="NZ_JACCFW010000001.1"/>
</dbReference>
<organism evidence="6 7">
    <name type="scientific">Allobranchiibius huperziae</name>
    <dbReference type="NCBI Taxonomy" id="1874116"/>
    <lineage>
        <taxon>Bacteria</taxon>
        <taxon>Bacillati</taxon>
        <taxon>Actinomycetota</taxon>
        <taxon>Actinomycetes</taxon>
        <taxon>Micrococcales</taxon>
        <taxon>Dermacoccaceae</taxon>
        <taxon>Allobranchiibius</taxon>
    </lineage>
</organism>
<dbReference type="InterPro" id="IPR036390">
    <property type="entry name" value="WH_DNA-bd_sf"/>
</dbReference>
<dbReference type="PANTHER" id="PTHR30126:SF39">
    <property type="entry name" value="HTH-TYPE TRANSCRIPTIONAL REGULATOR CYSL"/>
    <property type="match status" value="1"/>
</dbReference>
<evidence type="ECO:0000256" key="2">
    <source>
        <dbReference type="ARBA" id="ARBA00023015"/>
    </source>
</evidence>
<dbReference type="InterPro" id="IPR005119">
    <property type="entry name" value="LysR_subst-bd"/>
</dbReference>
<dbReference type="Pfam" id="PF00126">
    <property type="entry name" value="HTH_1"/>
    <property type="match status" value="1"/>
</dbReference>
<comment type="caution">
    <text evidence="6">The sequence shown here is derived from an EMBL/GenBank/DDBJ whole genome shotgun (WGS) entry which is preliminary data.</text>
</comment>
<name>A0A853DHZ3_9MICO</name>
<keyword evidence="7" id="KW-1185">Reference proteome</keyword>
<dbReference type="AlphaFoldDB" id="A0A853DHZ3"/>
<dbReference type="Proteomes" id="UP000571817">
    <property type="component" value="Unassembled WGS sequence"/>
</dbReference>
<dbReference type="Gene3D" id="3.40.190.10">
    <property type="entry name" value="Periplasmic binding protein-like II"/>
    <property type="match status" value="2"/>
</dbReference>